<name>A0ACB5UB64_AMBMO</name>
<dbReference type="EMBL" id="BSXS01016310">
    <property type="protein sequence ID" value="GMF07572.1"/>
    <property type="molecule type" value="Genomic_DNA"/>
</dbReference>
<comment type="caution">
    <text evidence="1">The sequence shown here is derived from an EMBL/GenBank/DDBJ whole genome shotgun (WGS) entry which is preliminary data.</text>
</comment>
<evidence type="ECO:0000313" key="1">
    <source>
        <dbReference type="EMBL" id="GMF07572.1"/>
    </source>
</evidence>
<evidence type="ECO:0000313" key="2">
    <source>
        <dbReference type="Proteomes" id="UP001165064"/>
    </source>
</evidence>
<accession>A0ACB5UB64</accession>
<proteinExistence type="predicted"/>
<keyword evidence="2" id="KW-1185">Reference proteome</keyword>
<sequence>MKDRADYWDEQVRLNVLKQCIDLLDEKVDTTTNFAEMVTLSFASYILFACNLSSPTWRTQFESCYALLVRARQMFNEVKNRYNAIHTAALKVLNLVSTWFHGAQFYAQVSSDDGCDIPGVVNYANFEIFKGVENVGYAVATAQDGFSLA</sequence>
<reference evidence="1" key="1">
    <citation type="submission" date="2023-04" db="EMBL/GenBank/DDBJ databases">
        <title>Ambrosiozyma monospora NBRC 10751.</title>
        <authorList>
            <person name="Ichikawa N."/>
            <person name="Sato H."/>
            <person name="Tonouchi N."/>
        </authorList>
    </citation>
    <scope>NUCLEOTIDE SEQUENCE</scope>
    <source>
        <strain evidence="1">NBRC 10751</strain>
    </source>
</reference>
<dbReference type="Proteomes" id="UP001165064">
    <property type="component" value="Unassembled WGS sequence"/>
</dbReference>
<protein>
    <submittedName>
        <fullName evidence="1">Unnamed protein product</fullName>
    </submittedName>
</protein>
<organism evidence="1 2">
    <name type="scientific">Ambrosiozyma monospora</name>
    <name type="common">Yeast</name>
    <name type="synonym">Endomycopsis monosporus</name>
    <dbReference type="NCBI Taxonomy" id="43982"/>
    <lineage>
        <taxon>Eukaryota</taxon>
        <taxon>Fungi</taxon>
        <taxon>Dikarya</taxon>
        <taxon>Ascomycota</taxon>
        <taxon>Saccharomycotina</taxon>
        <taxon>Pichiomycetes</taxon>
        <taxon>Pichiales</taxon>
        <taxon>Pichiaceae</taxon>
        <taxon>Ambrosiozyma</taxon>
    </lineage>
</organism>
<gene>
    <name evidence="1" type="ORF">Amon02_001296200</name>
</gene>